<dbReference type="InterPro" id="IPR024615">
    <property type="entry name" value="CRISPR-assoc_Cmr2_N"/>
</dbReference>
<organism evidence="5">
    <name type="scientific">Bellilinea caldifistulae</name>
    <dbReference type="NCBI Taxonomy" id="360411"/>
    <lineage>
        <taxon>Bacteria</taxon>
        <taxon>Bacillati</taxon>
        <taxon>Chloroflexota</taxon>
        <taxon>Anaerolineae</taxon>
        <taxon>Anaerolineales</taxon>
        <taxon>Anaerolineaceae</taxon>
        <taxon>Bellilinea</taxon>
    </lineage>
</organism>
<evidence type="ECO:0000256" key="2">
    <source>
        <dbReference type="ARBA" id="ARBA00023118"/>
    </source>
</evidence>
<evidence type="ECO:0000259" key="4">
    <source>
        <dbReference type="Pfam" id="PF22335"/>
    </source>
</evidence>
<dbReference type="AlphaFoldDB" id="A0A7C4Q5K1"/>
<keyword evidence="1" id="KW-0547">Nucleotide-binding</keyword>
<reference evidence="5" key="1">
    <citation type="journal article" date="2020" name="mSystems">
        <title>Genome- and Community-Level Interaction Insights into Carbon Utilization and Element Cycling Functions of Hydrothermarchaeota in Hydrothermal Sediment.</title>
        <authorList>
            <person name="Zhou Z."/>
            <person name="Liu Y."/>
            <person name="Xu W."/>
            <person name="Pan J."/>
            <person name="Luo Z.H."/>
            <person name="Li M."/>
        </authorList>
    </citation>
    <scope>NUCLEOTIDE SEQUENCE [LARGE SCALE GENOMIC DNA]</scope>
    <source>
        <strain evidence="5">SpSt-556</strain>
    </source>
</reference>
<keyword evidence="2" id="KW-0051">Antiviral defense</keyword>
<accession>A0A7C4Q5K1</accession>
<evidence type="ECO:0000313" key="5">
    <source>
        <dbReference type="EMBL" id="HGS87952.1"/>
    </source>
</evidence>
<feature type="domain" description="Cas10/Cmr2 second palm" evidence="4">
    <location>
        <begin position="340"/>
        <end position="467"/>
    </location>
</feature>
<evidence type="ECO:0000256" key="1">
    <source>
        <dbReference type="ARBA" id="ARBA00022741"/>
    </source>
</evidence>
<evidence type="ECO:0000259" key="3">
    <source>
        <dbReference type="Pfam" id="PF12469"/>
    </source>
</evidence>
<dbReference type="InterPro" id="IPR043128">
    <property type="entry name" value="Rev_trsase/Diguanyl_cyclase"/>
</dbReference>
<dbReference type="GO" id="GO:0051607">
    <property type="term" value="P:defense response to virus"/>
    <property type="evidence" value="ECO:0007669"/>
    <property type="project" value="UniProtKB-KW"/>
</dbReference>
<dbReference type="Pfam" id="PF12469">
    <property type="entry name" value="Cmr2_N"/>
    <property type="match status" value="1"/>
</dbReference>
<dbReference type="NCBIfam" id="TIGR02577">
    <property type="entry name" value="cas_TM1794_Cmr2"/>
    <property type="match status" value="1"/>
</dbReference>
<dbReference type="GO" id="GO:0000166">
    <property type="term" value="F:nucleotide binding"/>
    <property type="evidence" value="ECO:0007669"/>
    <property type="project" value="UniProtKB-KW"/>
</dbReference>
<dbReference type="Gene3D" id="3.30.70.2220">
    <property type="entry name" value="CRISPR-Cas system, Cmr2 subunit, D1 domain, cysteine cluster"/>
    <property type="match status" value="1"/>
</dbReference>
<dbReference type="EMBL" id="DSXR01000098">
    <property type="protein sequence ID" value="HGS87952.1"/>
    <property type="molecule type" value="Genomic_DNA"/>
</dbReference>
<dbReference type="InterPro" id="IPR013407">
    <property type="entry name" value="CRISPR-assoc_prot_Cmr2"/>
</dbReference>
<comment type="caution">
    <text evidence="5">The sequence shown here is derived from an EMBL/GenBank/DDBJ whole genome shotgun (WGS) entry which is preliminary data.</text>
</comment>
<dbReference type="InterPro" id="IPR038242">
    <property type="entry name" value="Cmr2_N"/>
</dbReference>
<dbReference type="InterPro" id="IPR054767">
    <property type="entry name" value="Cas10-Cmr2_palm2"/>
</dbReference>
<dbReference type="Gene3D" id="3.30.70.270">
    <property type="match status" value="1"/>
</dbReference>
<protein>
    <submittedName>
        <fullName evidence="5">Type III-B CRISPR-associated protein Cas10/Cmr2</fullName>
    </submittedName>
</protein>
<name>A0A7C4Q5K1_9CHLR</name>
<sequence>MVKDGQCSGGERMEPMTNTMDKALAIFTFSPVQSFISEARRAEDLFNGSAILSRLAYAAAEAIGQQNLIYPLSISPDDMPNKLVAELNMDEAEQTLQKAEDALIGEWRKIAADARKRANLDSDAVWMSIWQRQVIQRPPWQVFWVVVPRSADYTADYREASRLLEGVKHARLFEQSEEEGAKDSLSGQRSALHTQNTSPKCYWKEMAKKGHIPASRLKPEGKERLDGIGLVKRFAELKQNRQFPSTSTVAGWDFYQLARQKDPGALQAHRQVLDDLDLYRARKEDAIFPYDLDLLFEETLTPERMKDSYNKTFTAEQLKPARQSLRHLYQAVGNIRPSPYYAILLLDGDGVGVKLDKMQDSSKNGRAFHEAFSRGLADFAGKTAKEIVLEEKGGFLIYNGGDDVLLFASLQNAIPLAVKLTGAYKKAQEGVVHATLSGAVLFAHHLSPLSRVLADLRSAEQYAKSVKADDWGNKDMLCVALSKRGDEPLRARSSPDQLAKFDSNWVEPFRKDRLAGGLPYMLKDDLRIAENLEPQAVQALVTYRFKRQAAPDFGEKAATLADQWVKWVEDIRNKLETTDPGRTAIEEGINWLVIARFLAQGGRE</sequence>
<dbReference type="Pfam" id="PF22335">
    <property type="entry name" value="Cas10-Cmr2_palm2"/>
    <property type="match status" value="1"/>
</dbReference>
<feature type="domain" description="CRISPR-associated protein Cmr2 N-terminal" evidence="3">
    <location>
        <begin position="25"/>
        <end position="71"/>
    </location>
</feature>
<proteinExistence type="predicted"/>
<gene>
    <name evidence="5" type="primary">cas10</name>
    <name evidence="5" type="ORF">ENT17_10070</name>
</gene>